<dbReference type="PIRSF" id="PIRSF006865">
    <property type="entry name" value="Prot_inh_ecotin"/>
    <property type="match status" value="1"/>
</dbReference>
<dbReference type="InterPro" id="IPR036198">
    <property type="entry name" value="Ecotin_sf"/>
</dbReference>
<dbReference type="Gene3D" id="4.10.1230.10">
    <property type="entry name" value="Ecotin, trypsin inhibitor"/>
    <property type="match status" value="1"/>
</dbReference>
<comment type="caution">
    <text evidence="3">The sequence shown here is derived from an EMBL/GenBank/DDBJ whole genome shotgun (WGS) entry which is preliminary data.</text>
</comment>
<dbReference type="InterPro" id="IPR005658">
    <property type="entry name" value="Prot_inh_ecotin"/>
</dbReference>
<feature type="chain" id="PRO_5001910713" description="Ecotin" evidence="2">
    <location>
        <begin position="23"/>
        <end position="163"/>
    </location>
</feature>
<dbReference type="AlphaFoldDB" id="A0A095TA35"/>
<name>A0A095TA35_9GAMM</name>
<comment type="similarity">
    <text evidence="1">Belongs to the protease inhibitor I11 (ecotin) family.</text>
</comment>
<evidence type="ECO:0000313" key="3">
    <source>
        <dbReference type="EMBL" id="KGD73756.1"/>
    </source>
</evidence>
<gene>
    <name evidence="3" type="ORF">HA49_10965</name>
</gene>
<keyword evidence="4" id="KW-1185">Reference proteome</keyword>
<evidence type="ECO:0000256" key="2">
    <source>
        <dbReference type="SAM" id="SignalP"/>
    </source>
</evidence>
<dbReference type="NCBIfam" id="NF002987">
    <property type="entry name" value="PRK03719.1"/>
    <property type="match status" value="1"/>
</dbReference>
<evidence type="ECO:0008006" key="5">
    <source>
        <dbReference type="Google" id="ProtNLM"/>
    </source>
</evidence>
<sequence>MNKVSATLILLSATMTSTVSLAAPEITDAQLKPYPAASEGMRRYVMVLPPLNNEPQHRVELVIGRKMETDCNRYRLAGRLTEETAKGWGYSYYTVTVQPEVISTRMACTDSQKKTTLVTLPAASQQLIRYNSKLPLVVYAPKDIEVGYRVWQANPQIVPSQVR</sequence>
<dbReference type="OrthoDB" id="997196at2"/>
<dbReference type="RefSeq" id="WP_038020270.1">
    <property type="nucleotide sequence ID" value="NZ_JPKR02000002.1"/>
</dbReference>
<feature type="signal peptide" evidence="2">
    <location>
        <begin position="1"/>
        <end position="22"/>
    </location>
</feature>
<dbReference type="SUPFAM" id="SSF49772">
    <property type="entry name" value="Ecotin, trypsin inhibitor"/>
    <property type="match status" value="1"/>
</dbReference>
<dbReference type="PANTHER" id="PTHR35890">
    <property type="match status" value="1"/>
</dbReference>
<evidence type="ECO:0000313" key="4">
    <source>
        <dbReference type="Proteomes" id="UP000029577"/>
    </source>
</evidence>
<reference evidence="3" key="1">
    <citation type="submission" date="2014-12" db="EMBL/GenBank/DDBJ databases">
        <title>The draft genome of the Tatumella morbirosei type strain, LMG23360T isolated from pineapple rot.</title>
        <authorList>
            <person name="Smits T.H."/>
            <person name="Palmer M."/>
            <person name="Venter S.N."/>
            <person name="Duffy B."/>
            <person name="Steenkamp E.T."/>
            <person name="Chan W.Y."/>
            <person name="Coutinho T.A."/>
            <person name="Coetzee M.P."/>
            <person name="De Maayer P."/>
        </authorList>
    </citation>
    <scope>NUCLEOTIDE SEQUENCE [LARGE SCALE GENOMIC DNA]</scope>
    <source>
        <strain evidence="3">LMG 23360</strain>
    </source>
</reference>
<dbReference type="EMBL" id="JPKR02000002">
    <property type="protein sequence ID" value="KGD73756.1"/>
    <property type="molecule type" value="Genomic_DNA"/>
</dbReference>
<keyword evidence="2" id="KW-0732">Signal</keyword>
<dbReference type="eggNOG" id="COG4574">
    <property type="taxonomic scope" value="Bacteria"/>
</dbReference>
<dbReference type="InterPro" id="IPR027438">
    <property type="entry name" value="Ecotin_C"/>
</dbReference>
<protein>
    <recommendedName>
        <fullName evidence="5">Ecotin</fullName>
    </recommendedName>
</protein>
<accession>A0A095TA35</accession>
<dbReference type="PANTHER" id="PTHR35890:SF3">
    <property type="entry name" value="ECOTIN"/>
    <property type="match status" value="1"/>
</dbReference>
<dbReference type="STRING" id="642227.HA49_10965"/>
<dbReference type="Gene3D" id="2.60.40.550">
    <property type="entry name" value="Ecotin"/>
    <property type="match status" value="1"/>
</dbReference>
<evidence type="ECO:0000256" key="1">
    <source>
        <dbReference type="ARBA" id="ARBA00010558"/>
    </source>
</evidence>
<dbReference type="Pfam" id="PF03974">
    <property type="entry name" value="Ecotin"/>
    <property type="match status" value="1"/>
</dbReference>
<organism evidence="3 4">
    <name type="scientific">Tatumella morbirosei</name>
    <dbReference type="NCBI Taxonomy" id="642227"/>
    <lineage>
        <taxon>Bacteria</taxon>
        <taxon>Pseudomonadati</taxon>
        <taxon>Pseudomonadota</taxon>
        <taxon>Gammaproteobacteria</taxon>
        <taxon>Enterobacterales</taxon>
        <taxon>Erwiniaceae</taxon>
        <taxon>Tatumella</taxon>
    </lineage>
</organism>
<dbReference type="GO" id="GO:0004867">
    <property type="term" value="F:serine-type endopeptidase inhibitor activity"/>
    <property type="evidence" value="ECO:0007669"/>
    <property type="project" value="InterPro"/>
</dbReference>
<proteinExistence type="inferred from homology"/>
<dbReference type="Proteomes" id="UP000029577">
    <property type="component" value="Unassembled WGS sequence"/>
</dbReference>